<evidence type="ECO:0000313" key="3">
    <source>
        <dbReference type="Proteomes" id="UP000293852"/>
    </source>
</evidence>
<keyword evidence="1" id="KW-0812">Transmembrane</keyword>
<dbReference type="RefSeq" id="WP_130411638.1">
    <property type="nucleotide sequence ID" value="NZ_SGWX01000001.1"/>
</dbReference>
<feature type="transmembrane region" description="Helical" evidence="1">
    <location>
        <begin position="163"/>
        <end position="184"/>
    </location>
</feature>
<sequence length="269" mass="26986">MSTTITTDVGAPRTVPYRQTMATVIRFEWIKARSLSSTWFLAGAVIALMIAFAIIAAAVQGADTPDDAVTTIMSGASITVLVIGILGCLTGAREYGSRMIAATMSAVPRRWKALAAKAIVLTGLSVVTAAIAVAGAFFIGAAVLSGNGDPAPALGDPGVLGDLLGMVLYLTVVALIGLGVGLLLRNVAGSIGTVAAGLLLVPGLMAGLLPDSWGPAVLKFMPSEAAAGITTVYGTGSESLGAGAAIIVELAWVIVLVGGAVVAVNRRDV</sequence>
<dbReference type="AlphaFoldDB" id="A0A4Q7LZ49"/>
<evidence type="ECO:0000313" key="2">
    <source>
        <dbReference type="EMBL" id="RZS60031.1"/>
    </source>
</evidence>
<evidence type="ECO:0000256" key="1">
    <source>
        <dbReference type="SAM" id="Phobius"/>
    </source>
</evidence>
<comment type="caution">
    <text evidence="2">The sequence shown here is derived from an EMBL/GenBank/DDBJ whole genome shotgun (WGS) entry which is preliminary data.</text>
</comment>
<feature type="transmembrane region" description="Helical" evidence="1">
    <location>
        <begin position="39"/>
        <end position="59"/>
    </location>
</feature>
<reference evidence="2 3" key="1">
    <citation type="submission" date="2019-02" db="EMBL/GenBank/DDBJ databases">
        <title>Sequencing the genomes of 1000 actinobacteria strains.</title>
        <authorList>
            <person name="Klenk H.-P."/>
        </authorList>
    </citation>
    <scope>NUCLEOTIDE SEQUENCE [LARGE SCALE GENOMIC DNA]</scope>
    <source>
        <strain evidence="2 3">DSM 16932</strain>
    </source>
</reference>
<protein>
    <recommendedName>
        <fullName evidence="4">ABC-2 type transport system permease protein</fullName>
    </recommendedName>
</protein>
<dbReference type="OrthoDB" id="3297477at2"/>
<dbReference type="Pfam" id="PF12730">
    <property type="entry name" value="ABC2_membrane_4"/>
    <property type="match status" value="1"/>
</dbReference>
<dbReference type="EMBL" id="SGWX01000001">
    <property type="protein sequence ID" value="RZS60031.1"/>
    <property type="molecule type" value="Genomic_DNA"/>
</dbReference>
<gene>
    <name evidence="2" type="ORF">EV386_0272</name>
</gene>
<feature type="transmembrane region" description="Helical" evidence="1">
    <location>
        <begin position="191"/>
        <end position="209"/>
    </location>
</feature>
<feature type="transmembrane region" description="Helical" evidence="1">
    <location>
        <begin position="71"/>
        <end position="92"/>
    </location>
</feature>
<feature type="transmembrane region" description="Helical" evidence="1">
    <location>
        <begin position="113"/>
        <end position="143"/>
    </location>
</feature>
<evidence type="ECO:0008006" key="4">
    <source>
        <dbReference type="Google" id="ProtNLM"/>
    </source>
</evidence>
<keyword evidence="1" id="KW-1133">Transmembrane helix</keyword>
<feature type="transmembrane region" description="Helical" evidence="1">
    <location>
        <begin position="240"/>
        <end position="264"/>
    </location>
</feature>
<dbReference type="Proteomes" id="UP000293852">
    <property type="component" value="Unassembled WGS sequence"/>
</dbReference>
<proteinExistence type="predicted"/>
<organism evidence="2 3">
    <name type="scientific">Xylanimonas ulmi</name>
    <dbReference type="NCBI Taxonomy" id="228973"/>
    <lineage>
        <taxon>Bacteria</taxon>
        <taxon>Bacillati</taxon>
        <taxon>Actinomycetota</taxon>
        <taxon>Actinomycetes</taxon>
        <taxon>Micrococcales</taxon>
        <taxon>Promicromonosporaceae</taxon>
        <taxon>Xylanimonas</taxon>
    </lineage>
</organism>
<name>A0A4Q7LZ49_9MICO</name>
<accession>A0A4Q7LZ49</accession>
<keyword evidence="1" id="KW-0472">Membrane</keyword>
<keyword evidence="3" id="KW-1185">Reference proteome</keyword>